<dbReference type="Proteomes" id="UP000316733">
    <property type="component" value="Segment"/>
</dbReference>
<dbReference type="EMBL" id="MK797984">
    <property type="protein sequence ID" value="QCG75989.1"/>
    <property type="molecule type" value="Genomic_DNA"/>
</dbReference>
<accession>A0A4Y5JU56</accession>
<reference evidence="2" key="1">
    <citation type="journal article" date="2020" name="bioRxiv">
        <title>Integrative omics analysis of Pseudomonas aeruginosa virus PA5oct highlights the molecular complexity of jumbo phages.</title>
        <authorList>
            <person name="Lood C."/>
            <person name="Danis-Wlodarczyk K."/>
            <person name="Blasdel B.G."/>
            <person name="Jang H.B."/>
            <person name="Vandenheuvel D."/>
            <person name="Briers Y."/>
            <person name="Noben J.-P."/>
            <person name="van Noort V."/>
            <person name="Drulis-Kawa Z."/>
            <person name="Lavigne R."/>
        </authorList>
    </citation>
    <scope>NUCLEOTIDE SEQUENCE [LARGE SCALE GENOMIC DNA]</scope>
</reference>
<name>A0A4Y5JU56_9CAUD</name>
<proteinExistence type="predicted"/>
<organism evidence="1 2">
    <name type="scientific">Pseudomonas phage vB_PaeM_PA5oct</name>
    <dbReference type="NCBI Taxonomy" id="2163605"/>
    <lineage>
        <taxon>Viruses</taxon>
        <taxon>Duplodnaviria</taxon>
        <taxon>Heunggongvirae</taxon>
        <taxon>Uroviricota</taxon>
        <taxon>Caudoviricetes</taxon>
        <taxon>Arenbergviridae</taxon>
        <taxon>Wroclawvirus</taxon>
        <taxon>Wroclawvirus PA5oct</taxon>
    </lineage>
</organism>
<protein>
    <submittedName>
        <fullName evidence="1">Uncharacterized protein</fullName>
    </submittedName>
</protein>
<keyword evidence="2" id="KW-1185">Reference proteome</keyword>
<evidence type="ECO:0000313" key="2">
    <source>
        <dbReference type="Proteomes" id="UP000316733"/>
    </source>
</evidence>
<gene>
    <name evidence="1" type="ORF">EST35_0107</name>
</gene>
<sequence>MSSIIKTSVYYNNINISSYVTIIKLATTYRLKEFSYIGNLNISLIRNKTYVTLSVSKYGIKINVNIRNI</sequence>
<evidence type="ECO:0000313" key="1">
    <source>
        <dbReference type="EMBL" id="QCG75989.1"/>
    </source>
</evidence>